<dbReference type="SUPFAM" id="SSF117856">
    <property type="entry name" value="AF0104/ALDC/Ptd012-like"/>
    <property type="match status" value="1"/>
</dbReference>
<dbReference type="AlphaFoldDB" id="A0AAJ1IDV4"/>
<dbReference type="InterPro" id="IPR005175">
    <property type="entry name" value="PPC_dom"/>
</dbReference>
<gene>
    <name evidence="2" type="ORF">PQJ61_04455</name>
</gene>
<name>A0AAJ1IDV4_9SPIO</name>
<accession>A0AAJ1IDV4</accession>
<protein>
    <submittedName>
        <fullName evidence="2">DNA-binding protein</fullName>
    </submittedName>
</protein>
<dbReference type="Gene3D" id="3.30.1330.80">
    <property type="entry name" value="Hypothetical protein, similar to alpha- acetolactate decarboxylase, domain 2"/>
    <property type="match status" value="1"/>
</dbReference>
<feature type="domain" description="PPC" evidence="1">
    <location>
        <begin position="6"/>
        <end position="136"/>
    </location>
</feature>
<dbReference type="Pfam" id="PF03479">
    <property type="entry name" value="PCC"/>
    <property type="match status" value="1"/>
</dbReference>
<evidence type="ECO:0000313" key="2">
    <source>
        <dbReference type="EMBL" id="MDC7225998.1"/>
    </source>
</evidence>
<evidence type="ECO:0000259" key="1">
    <source>
        <dbReference type="PROSITE" id="PS51742"/>
    </source>
</evidence>
<dbReference type="Proteomes" id="UP001221217">
    <property type="component" value="Unassembled WGS sequence"/>
</dbReference>
<keyword evidence="2" id="KW-0238">DNA-binding</keyword>
<evidence type="ECO:0000313" key="3">
    <source>
        <dbReference type="Proteomes" id="UP001221217"/>
    </source>
</evidence>
<comment type="caution">
    <text evidence="2">The sequence shown here is derived from an EMBL/GenBank/DDBJ whole genome shotgun (WGS) entry which is preliminary data.</text>
</comment>
<reference evidence="2 3" key="1">
    <citation type="submission" date="2022-12" db="EMBL/GenBank/DDBJ databases">
        <title>Metagenome assembled genome from gulf of manar.</title>
        <authorList>
            <person name="Kohli P."/>
            <person name="Pk S."/>
            <person name="Venkata Ramana C."/>
            <person name="Sasikala C."/>
        </authorList>
    </citation>
    <scope>NUCLEOTIDE SEQUENCE [LARGE SCALE GENOMIC DNA]</scope>
    <source>
        <strain evidence="2">JB008</strain>
    </source>
</reference>
<organism evidence="2 3">
    <name type="scientific">Candidatus Thalassospirochaeta sargassi</name>
    <dbReference type="NCBI Taxonomy" id="3119039"/>
    <lineage>
        <taxon>Bacteria</taxon>
        <taxon>Pseudomonadati</taxon>
        <taxon>Spirochaetota</taxon>
        <taxon>Spirochaetia</taxon>
        <taxon>Spirochaetales</taxon>
        <taxon>Spirochaetaceae</taxon>
        <taxon>Candidatus Thalassospirochaeta</taxon>
    </lineage>
</organism>
<dbReference type="PANTHER" id="PTHR34988:SF1">
    <property type="entry name" value="DNA-BINDING PROTEIN"/>
    <property type="match status" value="1"/>
</dbReference>
<sequence length="136" mass="15023">MKISSTKAGKLHFIRLNKDDDILLTLRKVVEEKKIKTGFIMNGLGSVQSYHYHVVADCNIPPAESFPKAEEPCDVIAVTGMVIDGRVHAHIILSDSEKAQGGHLEEGTRVLTFTVIVIMEAEELSFTDWDGVGIEM</sequence>
<dbReference type="GO" id="GO:0003677">
    <property type="term" value="F:DNA binding"/>
    <property type="evidence" value="ECO:0007669"/>
    <property type="project" value="UniProtKB-KW"/>
</dbReference>
<proteinExistence type="predicted"/>
<dbReference type="PROSITE" id="PS51742">
    <property type="entry name" value="PPC"/>
    <property type="match status" value="1"/>
</dbReference>
<dbReference type="EMBL" id="JAQQAL010000011">
    <property type="protein sequence ID" value="MDC7225998.1"/>
    <property type="molecule type" value="Genomic_DNA"/>
</dbReference>
<dbReference type="PANTHER" id="PTHR34988">
    <property type="entry name" value="PROTEIN, PUTATIVE-RELATED"/>
    <property type="match status" value="1"/>
</dbReference>
<dbReference type="CDD" id="cd11378">
    <property type="entry name" value="DUF296"/>
    <property type="match status" value="1"/>
</dbReference>